<keyword evidence="3" id="KW-1185">Reference proteome</keyword>
<sequence length="248" mass="27778">MEKEPYYLVYEKRYKTVFEAGADRWGHSPEDEVLFETLKEWVISNNLVGKNIIEFACGEGACGVILSELGCNYHGVDIAPSAVAKTKEAISKYPNAKVDLLDMVKETTGDTYDAALDCMGFHMLVTDSDRKSYLQNAYNSLKNNSPMLFFRESYRDDNNNEGICKGKVNSYEEWKLISGSDYTTPAARTINVGNSETTVMIPLVPARANDKEGYIAELEAAGFVVKNFVEMDISNEILYSATIYVEKL</sequence>
<dbReference type="InterPro" id="IPR029063">
    <property type="entry name" value="SAM-dependent_MTases_sf"/>
</dbReference>
<dbReference type="EMBL" id="FRAD01000004">
    <property type="protein sequence ID" value="SHJ58098.1"/>
    <property type="molecule type" value="Genomic_DNA"/>
</dbReference>
<evidence type="ECO:0000313" key="2">
    <source>
        <dbReference type="EMBL" id="SHJ58098.1"/>
    </source>
</evidence>
<keyword evidence="2" id="KW-0489">Methyltransferase</keyword>
<name>A0A1M6KGN1_9CLOT</name>
<dbReference type="GO" id="GO:0032259">
    <property type="term" value="P:methylation"/>
    <property type="evidence" value="ECO:0007669"/>
    <property type="project" value="UniProtKB-KW"/>
</dbReference>
<proteinExistence type="predicted"/>
<dbReference type="AlphaFoldDB" id="A0A1M6KGN1"/>
<dbReference type="OrthoDB" id="9815644at2"/>
<keyword evidence="2" id="KW-0808">Transferase</keyword>
<evidence type="ECO:0000259" key="1">
    <source>
        <dbReference type="Pfam" id="PF08242"/>
    </source>
</evidence>
<feature type="domain" description="Methyltransferase type 12" evidence="1">
    <location>
        <begin position="54"/>
        <end position="144"/>
    </location>
</feature>
<protein>
    <submittedName>
        <fullName evidence="2">Methyltransferase domain-containing protein</fullName>
    </submittedName>
</protein>
<dbReference type="STRING" id="1121331.SAMN02745248_00463"/>
<dbReference type="Proteomes" id="UP000183952">
    <property type="component" value="Unassembled WGS sequence"/>
</dbReference>
<dbReference type="Gene3D" id="3.40.50.150">
    <property type="entry name" value="Vaccinia Virus protein VP39"/>
    <property type="match status" value="1"/>
</dbReference>
<gene>
    <name evidence="2" type="ORF">SAMN02745248_00463</name>
</gene>
<accession>A0A1M6KGN1</accession>
<dbReference type="Pfam" id="PF08242">
    <property type="entry name" value="Methyltransf_12"/>
    <property type="match status" value="1"/>
</dbReference>
<evidence type="ECO:0000313" key="3">
    <source>
        <dbReference type="Proteomes" id="UP000183952"/>
    </source>
</evidence>
<dbReference type="InterPro" id="IPR013217">
    <property type="entry name" value="Methyltransf_12"/>
</dbReference>
<dbReference type="GO" id="GO:0008168">
    <property type="term" value="F:methyltransferase activity"/>
    <property type="evidence" value="ECO:0007669"/>
    <property type="project" value="UniProtKB-KW"/>
</dbReference>
<dbReference type="RefSeq" id="WP_072901865.1">
    <property type="nucleotide sequence ID" value="NZ_FRAD01000004.1"/>
</dbReference>
<dbReference type="SUPFAM" id="SSF53335">
    <property type="entry name" value="S-adenosyl-L-methionine-dependent methyltransferases"/>
    <property type="match status" value="1"/>
</dbReference>
<organism evidence="2 3">
    <name type="scientific">Hathewaya proteolytica DSM 3090</name>
    <dbReference type="NCBI Taxonomy" id="1121331"/>
    <lineage>
        <taxon>Bacteria</taxon>
        <taxon>Bacillati</taxon>
        <taxon>Bacillota</taxon>
        <taxon>Clostridia</taxon>
        <taxon>Eubacteriales</taxon>
        <taxon>Clostridiaceae</taxon>
        <taxon>Hathewaya</taxon>
    </lineage>
</organism>
<reference evidence="2 3" key="1">
    <citation type="submission" date="2016-11" db="EMBL/GenBank/DDBJ databases">
        <authorList>
            <person name="Jaros S."/>
            <person name="Januszkiewicz K."/>
            <person name="Wedrychowicz H."/>
        </authorList>
    </citation>
    <scope>NUCLEOTIDE SEQUENCE [LARGE SCALE GENOMIC DNA]</scope>
    <source>
        <strain evidence="2 3">DSM 3090</strain>
    </source>
</reference>